<dbReference type="PIRSF" id="PIRSF002741">
    <property type="entry name" value="MppA"/>
    <property type="match status" value="1"/>
</dbReference>
<dbReference type="PROSITE" id="PS51257">
    <property type="entry name" value="PROKAR_LIPOPROTEIN"/>
    <property type="match status" value="1"/>
</dbReference>
<feature type="domain" description="Solute-binding protein family 5" evidence="6">
    <location>
        <begin position="96"/>
        <end position="464"/>
    </location>
</feature>
<dbReference type="EMBL" id="VJZC01000009">
    <property type="protein sequence ID" value="MPY56199.1"/>
    <property type="molecule type" value="Genomic_DNA"/>
</dbReference>
<sequence length="553" mass="59259">MQAHRSILTLTALSTLLTVSACTSGADTSSGSASPDALKLTSTTPAATGVLDEVTWNLPMGEPITLDPAKVGDYSPNTVEANLCDPLLRLRPDYSIAPGLATAWHRPDAKTLVLDLRKDVTFWNGNPMTATDVVASLSRQREAATQSVNAQVLASVTTIKASGDHQVTIRFKAPDELFLKYLVNGFGAVSEASYLKKAGSDYGTPKGGLMCTGPFELSGWKSGESITAVRNARYWDTSLRPKVKKLTFKFITDSSTLTSALLSGQVDGSYEISSTVAKALRASDAGTLHYGPSTQTVFLYPMSGSSPLADHRITQALSLILDRDALVKNVYDGAAQKLKTFIPSLVWKKSEAASVYAKGYDRLPAVPDVDISKAEKLVAEAAPKQRTITVAAAAGDQQSLQILTFLQAAAKKIGLSLVIKQLQPTQMSGLFYDPSLRQGLDATIVLGYVEIPDPLSYAVLFTSPDSPLNWVRYSNDEVTALQRQAQATLDPDASAELFVRAQALYTKDLPVLSIASPYERLFLNKRLSGAPASFAYINMPWAAYLGGTGETAS</sequence>
<dbReference type="RefSeq" id="WP_152769670.1">
    <property type="nucleotide sequence ID" value="NZ_VJZC01000009.1"/>
</dbReference>
<protein>
    <submittedName>
        <fullName evidence="7">ABC transporter substrate-binding protein</fullName>
    </submittedName>
</protein>
<comment type="subcellular location">
    <subcellularLocation>
        <location evidence="1">Cell envelope</location>
    </subcellularLocation>
</comment>
<evidence type="ECO:0000313" key="7">
    <source>
        <dbReference type="EMBL" id="MPY56199.1"/>
    </source>
</evidence>
<dbReference type="AlphaFoldDB" id="A0A5N8X9Q1"/>
<dbReference type="InterPro" id="IPR030678">
    <property type="entry name" value="Peptide/Ni-bd"/>
</dbReference>
<dbReference type="InterPro" id="IPR039424">
    <property type="entry name" value="SBP_5"/>
</dbReference>
<dbReference type="Gene3D" id="3.40.190.10">
    <property type="entry name" value="Periplasmic binding protein-like II"/>
    <property type="match status" value="1"/>
</dbReference>
<dbReference type="GO" id="GO:1904680">
    <property type="term" value="F:peptide transmembrane transporter activity"/>
    <property type="evidence" value="ECO:0007669"/>
    <property type="project" value="TreeGrafter"/>
</dbReference>
<dbReference type="Pfam" id="PF00496">
    <property type="entry name" value="SBP_bac_5"/>
    <property type="match status" value="1"/>
</dbReference>
<dbReference type="InterPro" id="IPR000914">
    <property type="entry name" value="SBP_5_dom"/>
</dbReference>
<dbReference type="Gene3D" id="3.90.76.10">
    <property type="entry name" value="Dipeptide-binding Protein, Domain 1"/>
    <property type="match status" value="1"/>
</dbReference>
<evidence type="ECO:0000256" key="1">
    <source>
        <dbReference type="ARBA" id="ARBA00004196"/>
    </source>
</evidence>
<evidence type="ECO:0000313" key="8">
    <source>
        <dbReference type="Proteomes" id="UP000400924"/>
    </source>
</evidence>
<keyword evidence="3" id="KW-0813">Transport</keyword>
<keyword evidence="8" id="KW-1185">Reference proteome</keyword>
<dbReference type="GO" id="GO:0042597">
    <property type="term" value="C:periplasmic space"/>
    <property type="evidence" value="ECO:0007669"/>
    <property type="project" value="UniProtKB-ARBA"/>
</dbReference>
<dbReference type="OrthoDB" id="5243526at2"/>
<dbReference type="PANTHER" id="PTHR30290:SF10">
    <property type="entry name" value="PERIPLASMIC OLIGOPEPTIDE-BINDING PROTEIN-RELATED"/>
    <property type="match status" value="1"/>
</dbReference>
<evidence type="ECO:0000256" key="3">
    <source>
        <dbReference type="ARBA" id="ARBA00022448"/>
    </source>
</evidence>
<comment type="caution">
    <text evidence="7">The sequence shown here is derived from an EMBL/GenBank/DDBJ whole genome shotgun (WGS) entry which is preliminary data.</text>
</comment>
<dbReference type="GO" id="GO:0043190">
    <property type="term" value="C:ATP-binding cassette (ABC) transporter complex"/>
    <property type="evidence" value="ECO:0007669"/>
    <property type="project" value="InterPro"/>
</dbReference>
<evidence type="ECO:0000256" key="4">
    <source>
        <dbReference type="ARBA" id="ARBA00022729"/>
    </source>
</evidence>
<proteinExistence type="inferred from homology"/>
<evidence type="ECO:0000259" key="6">
    <source>
        <dbReference type="Pfam" id="PF00496"/>
    </source>
</evidence>
<organism evidence="7 8">
    <name type="scientific">Streptomyces spongiae</name>
    <dbReference type="NCBI Taxonomy" id="565072"/>
    <lineage>
        <taxon>Bacteria</taxon>
        <taxon>Bacillati</taxon>
        <taxon>Actinomycetota</taxon>
        <taxon>Actinomycetes</taxon>
        <taxon>Kitasatosporales</taxon>
        <taxon>Streptomycetaceae</taxon>
        <taxon>Streptomyces</taxon>
    </lineage>
</organism>
<dbReference type="Gene3D" id="3.10.105.10">
    <property type="entry name" value="Dipeptide-binding Protein, Domain 3"/>
    <property type="match status" value="1"/>
</dbReference>
<evidence type="ECO:0000256" key="5">
    <source>
        <dbReference type="SAM" id="SignalP"/>
    </source>
</evidence>
<keyword evidence="4 5" id="KW-0732">Signal</keyword>
<accession>A0A5N8X9Q1</accession>
<reference evidence="7 8" key="1">
    <citation type="submission" date="2019-07" db="EMBL/GenBank/DDBJ databases">
        <title>New species of Amycolatopsis and Streptomyces.</title>
        <authorList>
            <person name="Duangmal K."/>
            <person name="Teo W.F.A."/>
            <person name="Lipun K."/>
        </authorList>
    </citation>
    <scope>NUCLEOTIDE SEQUENCE [LARGE SCALE GENOMIC DNA]</scope>
    <source>
        <strain evidence="7 8">NBRC 106415</strain>
    </source>
</reference>
<feature type="chain" id="PRO_5024394039" evidence="5">
    <location>
        <begin position="22"/>
        <end position="553"/>
    </location>
</feature>
<evidence type="ECO:0000256" key="2">
    <source>
        <dbReference type="ARBA" id="ARBA00005695"/>
    </source>
</evidence>
<dbReference type="GO" id="GO:0015833">
    <property type="term" value="P:peptide transport"/>
    <property type="evidence" value="ECO:0007669"/>
    <property type="project" value="TreeGrafter"/>
</dbReference>
<dbReference type="Proteomes" id="UP000400924">
    <property type="component" value="Unassembled WGS sequence"/>
</dbReference>
<name>A0A5N8X9Q1_9ACTN</name>
<feature type="signal peptide" evidence="5">
    <location>
        <begin position="1"/>
        <end position="21"/>
    </location>
</feature>
<comment type="similarity">
    <text evidence="2">Belongs to the bacterial solute-binding protein 5 family.</text>
</comment>
<dbReference type="PANTHER" id="PTHR30290">
    <property type="entry name" value="PERIPLASMIC BINDING COMPONENT OF ABC TRANSPORTER"/>
    <property type="match status" value="1"/>
</dbReference>
<dbReference type="CDD" id="cd00995">
    <property type="entry name" value="PBP2_NikA_DppA_OppA_like"/>
    <property type="match status" value="1"/>
</dbReference>
<gene>
    <name evidence="7" type="ORF">FNH08_03110</name>
</gene>
<dbReference type="SUPFAM" id="SSF53850">
    <property type="entry name" value="Periplasmic binding protein-like II"/>
    <property type="match status" value="1"/>
</dbReference>
<dbReference type="GO" id="GO:0030313">
    <property type="term" value="C:cell envelope"/>
    <property type="evidence" value="ECO:0007669"/>
    <property type="project" value="UniProtKB-SubCell"/>
</dbReference>